<dbReference type="Proteomes" id="UP000069272">
    <property type="component" value="Chromosome 3R"/>
</dbReference>
<dbReference type="GO" id="GO:0000177">
    <property type="term" value="C:cytoplasmic exosome (RNase complex)"/>
    <property type="evidence" value="ECO:0007669"/>
    <property type="project" value="TreeGrafter"/>
</dbReference>
<dbReference type="PANTHER" id="PTHR11097:SF8">
    <property type="entry name" value="EXOSOME COMPLEX COMPONENT RRP42"/>
    <property type="match status" value="1"/>
</dbReference>
<dbReference type="InterPro" id="IPR027408">
    <property type="entry name" value="PNPase/RNase_PH_dom_sf"/>
</dbReference>
<evidence type="ECO:0000256" key="6">
    <source>
        <dbReference type="ARBA" id="ARBA00042523"/>
    </source>
</evidence>
<evidence type="ECO:0000256" key="5">
    <source>
        <dbReference type="ARBA" id="ARBA00022835"/>
    </source>
</evidence>
<dbReference type="GO" id="GO:0034473">
    <property type="term" value="P:U1 snRNA 3'-end processing"/>
    <property type="evidence" value="ECO:0007669"/>
    <property type="project" value="TreeGrafter"/>
</dbReference>
<feature type="domain" description="Exoribonuclease phosphorolytic" evidence="9">
    <location>
        <begin position="273"/>
        <end position="341"/>
    </location>
</feature>
<dbReference type="VEuPathDB" id="VectorBase:AALB20_030596"/>
<evidence type="ECO:0000259" key="9">
    <source>
        <dbReference type="Pfam" id="PF03725"/>
    </source>
</evidence>
<feature type="region of interest" description="Disordered" evidence="7">
    <location>
        <begin position="56"/>
        <end position="82"/>
    </location>
</feature>
<evidence type="ECO:0000256" key="2">
    <source>
        <dbReference type="ARBA" id="ARBA00004604"/>
    </source>
</evidence>
<protein>
    <recommendedName>
        <fullName evidence="6">Ribosomal RNA-processing protein 42</fullName>
    </recommendedName>
</protein>
<keyword evidence="5" id="KW-0271">Exosome</keyword>
<dbReference type="InterPro" id="IPR036345">
    <property type="entry name" value="ExoRNase_PH_dom2_sf"/>
</dbReference>
<evidence type="ECO:0000313" key="11">
    <source>
        <dbReference type="Proteomes" id="UP000069272"/>
    </source>
</evidence>
<dbReference type="CDD" id="cd11367">
    <property type="entry name" value="RNase_PH_RRP42"/>
    <property type="match status" value="1"/>
</dbReference>
<dbReference type="Pfam" id="PF01138">
    <property type="entry name" value="RNase_PH"/>
    <property type="match status" value="1"/>
</dbReference>
<dbReference type="GO" id="GO:0034476">
    <property type="term" value="P:U5 snRNA 3'-end processing"/>
    <property type="evidence" value="ECO:0007669"/>
    <property type="project" value="TreeGrafter"/>
</dbReference>
<dbReference type="GO" id="GO:0071038">
    <property type="term" value="P:TRAMP-dependent tRNA surveillance pathway"/>
    <property type="evidence" value="ECO:0007669"/>
    <property type="project" value="TreeGrafter"/>
</dbReference>
<dbReference type="SUPFAM" id="SSF55666">
    <property type="entry name" value="Ribonuclease PH domain 2-like"/>
    <property type="match status" value="1"/>
</dbReference>
<dbReference type="GO" id="GO:0071035">
    <property type="term" value="P:nuclear polyadenylation-dependent rRNA catabolic process"/>
    <property type="evidence" value="ECO:0007669"/>
    <property type="project" value="TreeGrafter"/>
</dbReference>
<dbReference type="GO" id="GO:0000467">
    <property type="term" value="P:exonucleolytic trimming to generate mature 3'-end of 5.8S rRNA from tricistronic rRNA transcript (SSU-rRNA, 5.8S rRNA, LSU-rRNA)"/>
    <property type="evidence" value="ECO:0007669"/>
    <property type="project" value="TreeGrafter"/>
</dbReference>
<dbReference type="GO" id="GO:0071028">
    <property type="term" value="P:nuclear mRNA surveillance"/>
    <property type="evidence" value="ECO:0007669"/>
    <property type="project" value="TreeGrafter"/>
</dbReference>
<organism evidence="10 11">
    <name type="scientific">Anopheles albimanus</name>
    <name type="common">New world malaria mosquito</name>
    <dbReference type="NCBI Taxonomy" id="7167"/>
    <lineage>
        <taxon>Eukaryota</taxon>
        <taxon>Metazoa</taxon>
        <taxon>Ecdysozoa</taxon>
        <taxon>Arthropoda</taxon>
        <taxon>Hexapoda</taxon>
        <taxon>Insecta</taxon>
        <taxon>Pterygota</taxon>
        <taxon>Neoptera</taxon>
        <taxon>Endopterygota</taxon>
        <taxon>Diptera</taxon>
        <taxon>Nematocera</taxon>
        <taxon>Culicoidea</taxon>
        <taxon>Culicidae</taxon>
        <taxon>Anophelinae</taxon>
        <taxon>Anopheles</taxon>
    </lineage>
</organism>
<dbReference type="InterPro" id="IPR015847">
    <property type="entry name" value="ExoRNase_PH_dom2"/>
</dbReference>
<dbReference type="SUPFAM" id="SSF54211">
    <property type="entry name" value="Ribosomal protein S5 domain 2-like"/>
    <property type="match status" value="1"/>
</dbReference>
<evidence type="ECO:0000256" key="7">
    <source>
        <dbReference type="SAM" id="MobiDB-lite"/>
    </source>
</evidence>
<keyword evidence="11" id="KW-1185">Reference proteome</keyword>
<accession>A0A182FBW6</accession>
<dbReference type="GO" id="GO:0035925">
    <property type="term" value="F:mRNA 3'-UTR AU-rich region binding"/>
    <property type="evidence" value="ECO:0007669"/>
    <property type="project" value="TreeGrafter"/>
</dbReference>
<evidence type="ECO:0000256" key="3">
    <source>
        <dbReference type="ARBA" id="ARBA00006678"/>
    </source>
</evidence>
<comment type="similarity">
    <text evidence="3">Belongs to the RNase PH family.</text>
</comment>
<dbReference type="STRING" id="7167.A0A182FBW6"/>
<dbReference type="EnsemblMetazoa" id="AALB004000-RA">
    <property type="protein sequence ID" value="AALB004000-PA"/>
    <property type="gene ID" value="AALB004000"/>
</dbReference>
<dbReference type="InterPro" id="IPR050590">
    <property type="entry name" value="Exosome_comp_Rrp42_subfam"/>
</dbReference>
<dbReference type="GO" id="GO:0034475">
    <property type="term" value="P:U4 snRNA 3'-end processing"/>
    <property type="evidence" value="ECO:0007669"/>
    <property type="project" value="TreeGrafter"/>
</dbReference>
<name>A0A182FBW6_ANOAL</name>
<sequence>DQTPRSTQSDTAQQHLLPSTTVCSIELFTTGAELELDFSASNSVADPRRLPILACVDEDDDDDDDDHDGDGAGDASSRTGSNFGAEKTYILHGIQKNYRNDGRSNRDYRPMELELDIVVHASGSARLRLANTDILVGVKAEIDTPHPDRPNEGKIDFFIDCSANAAPEFEGRGGEQLAEEISNTLAKAYESQRGFDLSALCILANHQCWKLYVDVLVLECGGNLFDAISLAVKAALYNTRVPRVSTAMLDGGSMDLILTDDPYDCERLKVDTVPLLVTVCKIGEQCVVDPSAEEEECSAVSVVVGVCCRPDGKQSITTVRTSGEGSIHMDTLQKCFDLAASAASSLNSALTTAMKEDEKRNSSAQGKRKIFGFLK</sequence>
<dbReference type="GO" id="GO:0005730">
    <property type="term" value="C:nucleolus"/>
    <property type="evidence" value="ECO:0007669"/>
    <property type="project" value="UniProtKB-SubCell"/>
</dbReference>
<proteinExistence type="inferred from homology"/>
<dbReference type="Gene3D" id="3.30.230.70">
    <property type="entry name" value="GHMP Kinase, N-terminal domain"/>
    <property type="match status" value="1"/>
</dbReference>
<dbReference type="GO" id="GO:0016075">
    <property type="term" value="P:rRNA catabolic process"/>
    <property type="evidence" value="ECO:0007669"/>
    <property type="project" value="TreeGrafter"/>
</dbReference>
<dbReference type="InterPro" id="IPR001247">
    <property type="entry name" value="ExoRNase_PH_dom1"/>
</dbReference>
<dbReference type="InterPro" id="IPR020568">
    <property type="entry name" value="Ribosomal_Su5_D2-typ_SF"/>
</dbReference>
<reference evidence="10 11" key="1">
    <citation type="journal article" date="2017" name="G3 (Bethesda)">
        <title>The Physical Genome Mapping of Anopheles albimanus Corrected Scaffold Misassemblies and Identified Interarm Rearrangements in Genus Anopheles.</title>
        <authorList>
            <person name="Artemov G.N."/>
            <person name="Peery A.N."/>
            <person name="Jiang X."/>
            <person name="Tu Z."/>
            <person name="Stegniy V.N."/>
            <person name="Sharakhova M.V."/>
            <person name="Sharakhov I.V."/>
        </authorList>
    </citation>
    <scope>NUCLEOTIDE SEQUENCE [LARGE SCALE GENOMIC DNA]</scope>
    <source>
        <strain evidence="10 11">ALBI9_A</strain>
    </source>
</reference>
<dbReference type="Pfam" id="PF03725">
    <property type="entry name" value="RNase_PH_C"/>
    <property type="match status" value="1"/>
</dbReference>
<dbReference type="PANTHER" id="PTHR11097">
    <property type="entry name" value="EXOSOME COMPLEX EXONUCLEASE RIBOSOMAL RNA PROCESSING PROTEIN"/>
    <property type="match status" value="1"/>
</dbReference>
<dbReference type="VEuPathDB" id="VectorBase:AALB004000"/>
<evidence type="ECO:0000256" key="4">
    <source>
        <dbReference type="ARBA" id="ARBA00022490"/>
    </source>
</evidence>
<feature type="compositionally biased region" description="Acidic residues" evidence="7">
    <location>
        <begin position="56"/>
        <end position="68"/>
    </location>
</feature>
<evidence type="ECO:0000259" key="8">
    <source>
        <dbReference type="Pfam" id="PF01138"/>
    </source>
</evidence>
<dbReference type="GO" id="GO:0000176">
    <property type="term" value="C:nuclear exosome (RNase complex)"/>
    <property type="evidence" value="ECO:0007669"/>
    <property type="project" value="TreeGrafter"/>
</dbReference>
<evidence type="ECO:0000256" key="1">
    <source>
        <dbReference type="ARBA" id="ARBA00004496"/>
    </source>
</evidence>
<feature type="domain" description="Exoribonuclease phosphorolytic" evidence="8">
    <location>
        <begin position="108"/>
        <end position="242"/>
    </location>
</feature>
<reference evidence="10" key="2">
    <citation type="submission" date="2022-08" db="UniProtKB">
        <authorList>
            <consortium name="EnsemblMetazoa"/>
        </authorList>
    </citation>
    <scope>IDENTIFICATION</scope>
    <source>
        <strain evidence="10">STECLA/ALBI9_A</strain>
    </source>
</reference>
<keyword evidence="4" id="KW-0963">Cytoplasm</keyword>
<dbReference type="AlphaFoldDB" id="A0A182FBW6"/>
<evidence type="ECO:0000313" key="10">
    <source>
        <dbReference type="EnsemblMetazoa" id="AALB004000-PA"/>
    </source>
</evidence>
<comment type="subcellular location">
    <subcellularLocation>
        <location evidence="1">Cytoplasm</location>
    </subcellularLocation>
    <subcellularLocation>
        <location evidence="2">Nucleus</location>
        <location evidence="2">Nucleolus</location>
    </subcellularLocation>
</comment>